<sequence>MEERSADLAGLPLHRQVEGTYAVRFATTSAAGGVLLSMSASSDPGSALTLRSVGGGVRALVTRNGATLLDLASGDLGLGDGREHTVALAAGNTTTRLTVDGVAVGFVPRQVFGADVVGADTLTVGATKTQTGQADGFVGSIGRVFALHEPTEPVQQITLAGNNTVTRSAELTRMLTTFSQSGAWQSMESRPIAILGEGLSAPEDGWRRWSDTLQERHRGERNYRLRHHSEPGGGRPPGEGRLAARAGAARGVANRHHDRG</sequence>
<dbReference type="SUPFAM" id="SSF49899">
    <property type="entry name" value="Concanavalin A-like lectins/glucanases"/>
    <property type="match status" value="1"/>
</dbReference>
<feature type="domain" description="Laminin G" evidence="2">
    <location>
        <begin position="17"/>
        <end position="149"/>
    </location>
</feature>
<accession>A0A1Q2D0S7</accession>
<dbReference type="Gene3D" id="2.60.120.200">
    <property type="match status" value="1"/>
</dbReference>
<dbReference type="AlphaFoldDB" id="A0A1Q2D0S7"/>
<reference evidence="3 4" key="1">
    <citation type="journal article" date="2008" name="Int. J. Syst. Evol. Microbiol.">
        <title>Tessaracoccus flavescens sp. nov., isolated from marine sediment.</title>
        <authorList>
            <person name="Lee D.W."/>
            <person name="Lee S.D."/>
        </authorList>
    </citation>
    <scope>NUCLEOTIDE SEQUENCE [LARGE SCALE GENOMIC DNA]</scope>
    <source>
        <strain evidence="3 4">SST-39T</strain>
    </source>
</reference>
<evidence type="ECO:0000313" key="3">
    <source>
        <dbReference type="EMBL" id="AQP51986.1"/>
    </source>
</evidence>
<gene>
    <name evidence="3" type="ORF">BW733_15310</name>
</gene>
<dbReference type="SMART" id="SM00282">
    <property type="entry name" value="LamG"/>
    <property type="match status" value="1"/>
</dbReference>
<dbReference type="STRING" id="399497.BW733_15310"/>
<evidence type="ECO:0000313" key="4">
    <source>
        <dbReference type="Proteomes" id="UP000188235"/>
    </source>
</evidence>
<keyword evidence="4" id="KW-1185">Reference proteome</keyword>
<evidence type="ECO:0000256" key="1">
    <source>
        <dbReference type="SAM" id="MobiDB-lite"/>
    </source>
</evidence>
<organism evidence="3 4">
    <name type="scientific">Tessaracoccus flavescens</name>
    <dbReference type="NCBI Taxonomy" id="399497"/>
    <lineage>
        <taxon>Bacteria</taxon>
        <taxon>Bacillati</taxon>
        <taxon>Actinomycetota</taxon>
        <taxon>Actinomycetes</taxon>
        <taxon>Propionibacteriales</taxon>
        <taxon>Propionibacteriaceae</taxon>
        <taxon>Tessaracoccus</taxon>
    </lineage>
</organism>
<dbReference type="Proteomes" id="UP000188235">
    <property type="component" value="Chromosome"/>
</dbReference>
<evidence type="ECO:0000259" key="2">
    <source>
        <dbReference type="SMART" id="SM00282"/>
    </source>
</evidence>
<feature type="region of interest" description="Disordered" evidence="1">
    <location>
        <begin position="220"/>
        <end position="260"/>
    </location>
</feature>
<dbReference type="RefSeq" id="WP_077351782.1">
    <property type="nucleotide sequence ID" value="NZ_CP019607.1"/>
</dbReference>
<dbReference type="InterPro" id="IPR001791">
    <property type="entry name" value="Laminin_G"/>
</dbReference>
<dbReference type="KEGG" id="tfa:BW733_15310"/>
<dbReference type="Pfam" id="PF02210">
    <property type="entry name" value="Laminin_G_2"/>
    <property type="match status" value="1"/>
</dbReference>
<dbReference type="EMBL" id="CP019607">
    <property type="protein sequence ID" value="AQP51986.1"/>
    <property type="molecule type" value="Genomic_DNA"/>
</dbReference>
<proteinExistence type="predicted"/>
<feature type="compositionally biased region" description="Low complexity" evidence="1">
    <location>
        <begin position="239"/>
        <end position="252"/>
    </location>
</feature>
<name>A0A1Q2D0S7_9ACTN</name>
<protein>
    <recommendedName>
        <fullName evidence="2">Laminin G domain-containing protein</fullName>
    </recommendedName>
</protein>
<dbReference type="InterPro" id="IPR013320">
    <property type="entry name" value="ConA-like_dom_sf"/>
</dbReference>